<sequence>MDLTYSLSASLFYLLGTCVLVQLFYELYYFLPLAFHPKQEEVNPAQLPPLSILVCAHNEVENLQELLPLLIQQDYPQPFEIIVIDDRSWDGSHVLVKEYALEHSNVRLLQVKETPPLMSPKKYALFLGIKAAQYEHLLLTDADCRPLSDQWAQQIAGGFSGGKDIILGVSPYMQIYGLLNHLIRFETFLTAMQYLSFAKRGQAYMGVGRNLAYTKSTFLRNKGFASHIRSLGGDDDLFVQEAAKHSAVQIVIDQGAQTSSAPENRWRDWWRQKRRHMAAGRQYQKKEQFRLGLFVLSNGLFYVISLVLLSIQYQTLAVGLIIGVRYAGLYGTYLPVARRLQDPLKWWLLPVLELGYYLNYIGIGISVLTTKKVRWK</sequence>
<evidence type="ECO:0000256" key="1">
    <source>
        <dbReference type="ARBA" id="ARBA00006739"/>
    </source>
</evidence>
<evidence type="ECO:0000256" key="2">
    <source>
        <dbReference type="ARBA" id="ARBA00022676"/>
    </source>
</evidence>
<name>A0ABR6VT90_9BACT</name>
<evidence type="ECO:0000313" key="7">
    <source>
        <dbReference type="Proteomes" id="UP000659698"/>
    </source>
</evidence>
<gene>
    <name evidence="6" type="ORF">H7U12_10265</name>
</gene>
<proteinExistence type="inferred from homology"/>
<dbReference type="PANTHER" id="PTHR43630:SF1">
    <property type="entry name" value="POLY-BETA-1,6-N-ACETYL-D-GLUCOSAMINE SYNTHASE"/>
    <property type="match status" value="1"/>
</dbReference>
<protein>
    <submittedName>
        <fullName evidence="6">Glycosyltransferase</fullName>
    </submittedName>
</protein>
<evidence type="ECO:0000313" key="6">
    <source>
        <dbReference type="EMBL" id="MBC3540068.1"/>
    </source>
</evidence>
<evidence type="ECO:0000256" key="3">
    <source>
        <dbReference type="ARBA" id="ARBA00022679"/>
    </source>
</evidence>
<dbReference type="PANTHER" id="PTHR43630">
    <property type="entry name" value="POLY-BETA-1,6-N-ACETYL-D-GLUCOSAMINE SYNTHASE"/>
    <property type="match status" value="1"/>
</dbReference>
<comment type="caution">
    <text evidence="6">The sequence shown here is derived from an EMBL/GenBank/DDBJ whole genome shotgun (WGS) entry which is preliminary data.</text>
</comment>
<comment type="similarity">
    <text evidence="1">Belongs to the glycosyltransferase 2 family.</text>
</comment>
<evidence type="ECO:0000256" key="4">
    <source>
        <dbReference type="SAM" id="Phobius"/>
    </source>
</evidence>
<keyword evidence="3" id="KW-0808">Transferase</keyword>
<dbReference type="EMBL" id="JACOAF010000022">
    <property type="protein sequence ID" value="MBC3540068.1"/>
    <property type="molecule type" value="Genomic_DNA"/>
</dbReference>
<keyword evidence="4" id="KW-1133">Transmembrane helix</keyword>
<organism evidence="6 7">
    <name type="scientific">Rufibacter sediminis</name>
    <dbReference type="NCBI Taxonomy" id="2762756"/>
    <lineage>
        <taxon>Bacteria</taxon>
        <taxon>Pseudomonadati</taxon>
        <taxon>Bacteroidota</taxon>
        <taxon>Cytophagia</taxon>
        <taxon>Cytophagales</taxon>
        <taxon>Hymenobacteraceae</taxon>
        <taxon>Rufibacter</taxon>
    </lineage>
</organism>
<dbReference type="SUPFAM" id="SSF53448">
    <property type="entry name" value="Nucleotide-diphospho-sugar transferases"/>
    <property type="match status" value="1"/>
</dbReference>
<dbReference type="InterPro" id="IPR001173">
    <property type="entry name" value="Glyco_trans_2-like"/>
</dbReference>
<dbReference type="InterPro" id="IPR029044">
    <property type="entry name" value="Nucleotide-diphossugar_trans"/>
</dbReference>
<reference evidence="6 7" key="1">
    <citation type="journal article" date="2019" name="Int. J. Syst. Evol. Microbiol.">
        <title>Rufibacter sediminis sp. nov., isolated from freshwater lake sediment.</title>
        <authorList>
            <person name="Qu J.H."/>
            <person name="Zhang L.J."/>
            <person name="Fu Y.H."/>
            <person name="Li H.F."/>
        </authorList>
    </citation>
    <scope>NUCLEOTIDE SEQUENCE [LARGE SCALE GENOMIC DNA]</scope>
    <source>
        <strain evidence="6 7">H-1</strain>
    </source>
</reference>
<dbReference type="Pfam" id="PF00535">
    <property type="entry name" value="Glycos_transf_2"/>
    <property type="match status" value="1"/>
</dbReference>
<evidence type="ECO:0000259" key="5">
    <source>
        <dbReference type="Pfam" id="PF00535"/>
    </source>
</evidence>
<feature type="domain" description="Glycosyltransferase 2-like" evidence="5">
    <location>
        <begin position="51"/>
        <end position="184"/>
    </location>
</feature>
<dbReference type="RefSeq" id="WP_186636982.1">
    <property type="nucleotide sequence ID" value="NZ_JACOAF010000022.1"/>
</dbReference>
<dbReference type="Gene3D" id="3.90.550.10">
    <property type="entry name" value="Spore Coat Polysaccharide Biosynthesis Protein SpsA, Chain A"/>
    <property type="match status" value="1"/>
</dbReference>
<keyword evidence="4" id="KW-0472">Membrane</keyword>
<feature type="transmembrane region" description="Helical" evidence="4">
    <location>
        <begin position="317"/>
        <end position="334"/>
    </location>
</feature>
<accession>A0ABR6VT90</accession>
<keyword evidence="2" id="KW-0328">Glycosyltransferase</keyword>
<feature type="transmembrane region" description="Helical" evidence="4">
    <location>
        <begin position="12"/>
        <end position="31"/>
    </location>
</feature>
<feature type="transmembrane region" description="Helical" evidence="4">
    <location>
        <begin position="291"/>
        <end position="311"/>
    </location>
</feature>
<keyword evidence="7" id="KW-1185">Reference proteome</keyword>
<dbReference type="Proteomes" id="UP000659698">
    <property type="component" value="Unassembled WGS sequence"/>
</dbReference>
<feature type="transmembrane region" description="Helical" evidence="4">
    <location>
        <begin position="346"/>
        <end position="368"/>
    </location>
</feature>
<keyword evidence="4" id="KW-0812">Transmembrane</keyword>